<dbReference type="GO" id="GO:0008234">
    <property type="term" value="F:cysteine-type peptidase activity"/>
    <property type="evidence" value="ECO:0007669"/>
    <property type="project" value="InterPro"/>
</dbReference>
<evidence type="ECO:0000313" key="4">
    <source>
        <dbReference type="EMBL" id="CAA7022312.1"/>
    </source>
</evidence>
<evidence type="ECO:0000259" key="3">
    <source>
        <dbReference type="Pfam" id="PF02902"/>
    </source>
</evidence>
<reference evidence="4" key="1">
    <citation type="submission" date="2020-01" db="EMBL/GenBank/DDBJ databases">
        <authorList>
            <person name="Mishra B."/>
        </authorList>
    </citation>
    <scope>NUCLEOTIDE SEQUENCE [LARGE SCALE GENOMIC DNA]</scope>
</reference>
<comment type="caution">
    <text evidence="4">The sequence shown here is derived from an EMBL/GenBank/DDBJ whole genome shotgun (WGS) entry which is preliminary data.</text>
</comment>
<feature type="domain" description="Ubiquitin-like protease family profile" evidence="3">
    <location>
        <begin position="17"/>
        <end position="94"/>
    </location>
</feature>
<keyword evidence="1" id="KW-0645">Protease</keyword>
<dbReference type="InterPro" id="IPR003653">
    <property type="entry name" value="Peptidase_C48_C"/>
</dbReference>
<dbReference type="GO" id="GO:0006508">
    <property type="term" value="P:proteolysis"/>
    <property type="evidence" value="ECO:0007669"/>
    <property type="project" value="UniProtKB-KW"/>
</dbReference>
<dbReference type="EMBL" id="CACVBM020000677">
    <property type="protein sequence ID" value="CAA7022312.1"/>
    <property type="molecule type" value="Genomic_DNA"/>
</dbReference>
<evidence type="ECO:0000313" key="5">
    <source>
        <dbReference type="Proteomes" id="UP000467841"/>
    </source>
</evidence>
<organism evidence="4 5">
    <name type="scientific">Microthlaspi erraticum</name>
    <dbReference type="NCBI Taxonomy" id="1685480"/>
    <lineage>
        <taxon>Eukaryota</taxon>
        <taxon>Viridiplantae</taxon>
        <taxon>Streptophyta</taxon>
        <taxon>Embryophyta</taxon>
        <taxon>Tracheophyta</taxon>
        <taxon>Spermatophyta</taxon>
        <taxon>Magnoliopsida</taxon>
        <taxon>eudicotyledons</taxon>
        <taxon>Gunneridae</taxon>
        <taxon>Pentapetalae</taxon>
        <taxon>rosids</taxon>
        <taxon>malvids</taxon>
        <taxon>Brassicales</taxon>
        <taxon>Brassicaceae</taxon>
        <taxon>Coluteocarpeae</taxon>
        <taxon>Microthlaspi</taxon>
    </lineage>
</organism>
<evidence type="ECO:0000256" key="1">
    <source>
        <dbReference type="ARBA" id="ARBA00022670"/>
    </source>
</evidence>
<keyword evidence="2" id="KW-0378">Hydrolase</keyword>
<accession>A0A6D2I5N9</accession>
<proteinExistence type="predicted"/>
<sequence>MVAGMNMFRQRSLRRPCPYRNERFFLDPQFTSLWCIQYKNDYLGHEKTFEFSIGFENHYNGIAPDCAVTNKKWVQDVDTLYITHNICNSHWVAVENDKPGTAVYTPEVHRVFSSWTLFTGIDDTNVGDIRLKYAAEMMDEVDLSDFLQPTIPKTSPYPRGTSDDARRGWRRIRWIRCSETIV</sequence>
<gene>
    <name evidence="4" type="ORF">MERR_LOCUS9547</name>
</gene>
<evidence type="ECO:0000256" key="2">
    <source>
        <dbReference type="ARBA" id="ARBA00022801"/>
    </source>
</evidence>
<dbReference type="AlphaFoldDB" id="A0A6D2I5N9"/>
<dbReference type="Proteomes" id="UP000467841">
    <property type="component" value="Unassembled WGS sequence"/>
</dbReference>
<dbReference type="Pfam" id="PF02902">
    <property type="entry name" value="Peptidase_C48"/>
    <property type="match status" value="1"/>
</dbReference>
<protein>
    <recommendedName>
        <fullName evidence="3">Ubiquitin-like protease family profile domain-containing protein</fullName>
    </recommendedName>
</protein>
<dbReference type="OrthoDB" id="1024009at2759"/>
<name>A0A6D2I5N9_9BRAS</name>
<keyword evidence="5" id="KW-1185">Reference proteome</keyword>